<dbReference type="GO" id="GO:0016491">
    <property type="term" value="F:oxidoreductase activity"/>
    <property type="evidence" value="ECO:0007669"/>
    <property type="project" value="UniProtKB-KW"/>
</dbReference>
<dbReference type="Proteomes" id="UP000253426">
    <property type="component" value="Unassembled WGS sequence"/>
</dbReference>
<dbReference type="PANTHER" id="PTHR13847">
    <property type="entry name" value="SARCOSINE DEHYDROGENASE-RELATED"/>
    <property type="match status" value="1"/>
</dbReference>
<dbReference type="PANTHER" id="PTHR13847:SF289">
    <property type="entry name" value="GLYCINE OXIDASE"/>
    <property type="match status" value="1"/>
</dbReference>
<evidence type="ECO:0000256" key="1">
    <source>
        <dbReference type="ARBA" id="ARBA00023002"/>
    </source>
</evidence>
<proteinExistence type="predicted"/>
<dbReference type="SUPFAM" id="SSF51905">
    <property type="entry name" value="FAD/NAD(P)-binding domain"/>
    <property type="match status" value="1"/>
</dbReference>
<organism evidence="3 4">
    <name type="scientific">Roseimicrobium gellanilyticum</name>
    <dbReference type="NCBI Taxonomy" id="748857"/>
    <lineage>
        <taxon>Bacteria</taxon>
        <taxon>Pseudomonadati</taxon>
        <taxon>Verrucomicrobiota</taxon>
        <taxon>Verrucomicrobiia</taxon>
        <taxon>Verrucomicrobiales</taxon>
        <taxon>Verrucomicrobiaceae</taxon>
        <taxon>Roseimicrobium</taxon>
    </lineage>
</organism>
<dbReference type="RefSeq" id="WP_113959188.1">
    <property type="nucleotide sequence ID" value="NZ_QNRR01000005.1"/>
</dbReference>
<comment type="caution">
    <text evidence="3">The sequence shown here is derived from an EMBL/GenBank/DDBJ whole genome shotgun (WGS) entry which is preliminary data.</text>
</comment>
<gene>
    <name evidence="3" type="ORF">DES53_105107</name>
</gene>
<dbReference type="Gene3D" id="3.30.9.10">
    <property type="entry name" value="D-Amino Acid Oxidase, subunit A, domain 2"/>
    <property type="match status" value="1"/>
</dbReference>
<dbReference type="EMBL" id="QNRR01000005">
    <property type="protein sequence ID" value="RBP43708.1"/>
    <property type="molecule type" value="Genomic_DNA"/>
</dbReference>
<dbReference type="Gene3D" id="3.50.50.60">
    <property type="entry name" value="FAD/NAD(P)-binding domain"/>
    <property type="match status" value="1"/>
</dbReference>
<keyword evidence="1" id="KW-0560">Oxidoreductase</keyword>
<keyword evidence="4" id="KW-1185">Reference proteome</keyword>
<reference evidence="3 4" key="1">
    <citation type="submission" date="2018-06" db="EMBL/GenBank/DDBJ databases">
        <title>Genomic Encyclopedia of Type Strains, Phase IV (KMG-IV): sequencing the most valuable type-strain genomes for metagenomic binning, comparative biology and taxonomic classification.</title>
        <authorList>
            <person name="Goeker M."/>
        </authorList>
    </citation>
    <scope>NUCLEOTIDE SEQUENCE [LARGE SCALE GENOMIC DNA]</scope>
    <source>
        <strain evidence="3 4">DSM 25532</strain>
    </source>
</reference>
<accession>A0A366HL94</accession>
<sequence length="354" mass="39703">MSAASSSALPVLIVGGGLAGTAVAWQCWARAVPFLVLDPGEPGTTSKVAAGLVTPITGQRLKVSWRLEELLPEARVFYQRMEQAVGGTFYHPSPMVRLFSNERELKFWGLRRDEPDIQRWADTTTADAQVDASIFHNELGGFGQPDAAWLDTVAYLEASKEFFSAKGRWITGAFKDDELDVSSDMVTWQGERYAAAVFCRGADERHASRFFPWLQWDCARGVIADVRADYRDHRMVQRGGWMQPRGDGGIYRAGSTYEFDFTRSLEESTEELRGKLHVLLKVPFEILSSQTGLRPIVKRQQLIVGRHPVHERVLILNGLGSKGVLRAPFFSRMLMEHFWDGKPIEAEVDVRANG</sequence>
<name>A0A366HL94_9BACT</name>
<dbReference type="AlphaFoldDB" id="A0A366HL94"/>
<dbReference type="InterPro" id="IPR006076">
    <property type="entry name" value="FAD-dep_OxRdtase"/>
</dbReference>
<protein>
    <submittedName>
        <fullName evidence="3">Glycine/D-amino acid oxidase-like deaminating enzyme</fullName>
    </submittedName>
</protein>
<dbReference type="OrthoDB" id="214253at2"/>
<evidence type="ECO:0000313" key="3">
    <source>
        <dbReference type="EMBL" id="RBP43708.1"/>
    </source>
</evidence>
<dbReference type="InterPro" id="IPR036188">
    <property type="entry name" value="FAD/NAD-bd_sf"/>
</dbReference>
<dbReference type="GO" id="GO:0005737">
    <property type="term" value="C:cytoplasm"/>
    <property type="evidence" value="ECO:0007669"/>
    <property type="project" value="TreeGrafter"/>
</dbReference>
<feature type="domain" description="FAD dependent oxidoreductase" evidence="2">
    <location>
        <begin position="11"/>
        <end position="335"/>
    </location>
</feature>
<dbReference type="Pfam" id="PF01266">
    <property type="entry name" value="DAO"/>
    <property type="match status" value="1"/>
</dbReference>
<evidence type="ECO:0000259" key="2">
    <source>
        <dbReference type="Pfam" id="PF01266"/>
    </source>
</evidence>
<evidence type="ECO:0000313" key="4">
    <source>
        <dbReference type="Proteomes" id="UP000253426"/>
    </source>
</evidence>